<dbReference type="EMBL" id="LAZR01026461">
    <property type="protein sequence ID" value="KKL68661.1"/>
    <property type="molecule type" value="Genomic_DNA"/>
</dbReference>
<sequence>MSGCQAPPVNAEIFPRRFRKFEIRNSKFELAVSP</sequence>
<feature type="non-terminal residue" evidence="1">
    <location>
        <position position="34"/>
    </location>
</feature>
<dbReference type="AlphaFoldDB" id="A0A0F9EQV2"/>
<evidence type="ECO:0000313" key="1">
    <source>
        <dbReference type="EMBL" id="KKL68661.1"/>
    </source>
</evidence>
<name>A0A0F9EQV2_9ZZZZ</name>
<organism evidence="1">
    <name type="scientific">marine sediment metagenome</name>
    <dbReference type="NCBI Taxonomy" id="412755"/>
    <lineage>
        <taxon>unclassified sequences</taxon>
        <taxon>metagenomes</taxon>
        <taxon>ecological metagenomes</taxon>
    </lineage>
</organism>
<protein>
    <submittedName>
        <fullName evidence="1">Uncharacterized protein</fullName>
    </submittedName>
</protein>
<gene>
    <name evidence="1" type="ORF">LCGC14_2122720</name>
</gene>
<reference evidence="1" key="1">
    <citation type="journal article" date="2015" name="Nature">
        <title>Complex archaea that bridge the gap between prokaryotes and eukaryotes.</title>
        <authorList>
            <person name="Spang A."/>
            <person name="Saw J.H."/>
            <person name="Jorgensen S.L."/>
            <person name="Zaremba-Niedzwiedzka K."/>
            <person name="Martijn J."/>
            <person name="Lind A.E."/>
            <person name="van Eijk R."/>
            <person name="Schleper C."/>
            <person name="Guy L."/>
            <person name="Ettema T.J."/>
        </authorList>
    </citation>
    <scope>NUCLEOTIDE SEQUENCE</scope>
</reference>
<proteinExistence type="predicted"/>
<accession>A0A0F9EQV2</accession>
<comment type="caution">
    <text evidence="1">The sequence shown here is derived from an EMBL/GenBank/DDBJ whole genome shotgun (WGS) entry which is preliminary data.</text>
</comment>